<gene>
    <name evidence="2" type="ORF">FHR99_000306</name>
</gene>
<dbReference type="AlphaFoldDB" id="A0A7W4Z5Q0"/>
<feature type="transmembrane region" description="Helical" evidence="1">
    <location>
        <begin position="29"/>
        <end position="52"/>
    </location>
</feature>
<keyword evidence="1" id="KW-0472">Membrane</keyword>
<sequence>MLAGPLVFLCSVAVMGGLAVVIAPGPAMINNVAVPLVLFPGAWGVLFFYACLDQKLLRAYGVVAGLTLLNGGLIAWHFAQTADVLQAAA</sequence>
<accession>A0A7W4Z5Q0</accession>
<dbReference type="Proteomes" id="UP000537130">
    <property type="component" value="Unassembled WGS sequence"/>
</dbReference>
<proteinExistence type="predicted"/>
<dbReference type="RefSeq" id="WP_183408779.1">
    <property type="nucleotide sequence ID" value="NZ_JACHWY010000001.1"/>
</dbReference>
<comment type="caution">
    <text evidence="2">The sequence shown here is derived from an EMBL/GenBank/DDBJ whole genome shotgun (WGS) entry which is preliminary data.</text>
</comment>
<evidence type="ECO:0000256" key="1">
    <source>
        <dbReference type="SAM" id="Phobius"/>
    </source>
</evidence>
<reference evidence="2 3" key="1">
    <citation type="submission" date="2020-08" db="EMBL/GenBank/DDBJ databases">
        <title>Genomic Encyclopedia of Type Strains, Phase III (KMG-III): the genomes of soil and plant-associated and newly described type strains.</title>
        <authorList>
            <person name="Whitman W."/>
        </authorList>
    </citation>
    <scope>NUCLEOTIDE SEQUENCE [LARGE SCALE GENOMIC DNA]</scope>
    <source>
        <strain evidence="2 3">CECT 8654</strain>
    </source>
</reference>
<dbReference type="EMBL" id="JACHWY010000001">
    <property type="protein sequence ID" value="MBB3046070.1"/>
    <property type="molecule type" value="Genomic_DNA"/>
</dbReference>
<name>A0A7W4Z5Q0_9GAMM</name>
<keyword evidence="1" id="KW-1133">Transmembrane helix</keyword>
<organism evidence="2 3">
    <name type="scientific">Litorivivens lipolytica</name>
    <dbReference type="NCBI Taxonomy" id="1524264"/>
    <lineage>
        <taxon>Bacteria</taxon>
        <taxon>Pseudomonadati</taxon>
        <taxon>Pseudomonadota</taxon>
        <taxon>Gammaproteobacteria</taxon>
        <taxon>Litorivivens</taxon>
    </lineage>
</organism>
<feature type="transmembrane region" description="Helical" evidence="1">
    <location>
        <begin position="59"/>
        <end position="79"/>
    </location>
</feature>
<keyword evidence="1" id="KW-0812">Transmembrane</keyword>
<keyword evidence="3" id="KW-1185">Reference proteome</keyword>
<evidence type="ECO:0000313" key="2">
    <source>
        <dbReference type="EMBL" id="MBB3046070.1"/>
    </source>
</evidence>
<protein>
    <submittedName>
        <fullName evidence="2">Uncharacterized protein</fullName>
    </submittedName>
</protein>
<evidence type="ECO:0000313" key="3">
    <source>
        <dbReference type="Proteomes" id="UP000537130"/>
    </source>
</evidence>